<organism evidence="2 3">
    <name type="scientific">Clavelina lepadiformis</name>
    <name type="common">Light-bulb sea squirt</name>
    <name type="synonym">Ascidia lepadiformis</name>
    <dbReference type="NCBI Taxonomy" id="159417"/>
    <lineage>
        <taxon>Eukaryota</taxon>
        <taxon>Metazoa</taxon>
        <taxon>Chordata</taxon>
        <taxon>Tunicata</taxon>
        <taxon>Ascidiacea</taxon>
        <taxon>Aplousobranchia</taxon>
        <taxon>Clavelinidae</taxon>
        <taxon>Clavelina</taxon>
    </lineage>
</organism>
<evidence type="ECO:0000313" key="3">
    <source>
        <dbReference type="Proteomes" id="UP001642483"/>
    </source>
</evidence>
<feature type="transmembrane region" description="Helical" evidence="1">
    <location>
        <begin position="131"/>
        <end position="149"/>
    </location>
</feature>
<comment type="caution">
    <text evidence="2">The sequence shown here is derived from an EMBL/GenBank/DDBJ whole genome shotgun (WGS) entry which is preliminary data.</text>
</comment>
<keyword evidence="3" id="KW-1185">Reference proteome</keyword>
<keyword evidence="1" id="KW-0812">Transmembrane</keyword>
<evidence type="ECO:0000256" key="1">
    <source>
        <dbReference type="SAM" id="Phobius"/>
    </source>
</evidence>
<feature type="transmembrane region" description="Helical" evidence="1">
    <location>
        <begin position="47"/>
        <end position="65"/>
    </location>
</feature>
<protein>
    <submittedName>
        <fullName evidence="2">Uncharacterized protein</fullName>
    </submittedName>
</protein>
<keyword evidence="1" id="KW-1133">Transmembrane helix</keyword>
<feature type="transmembrane region" description="Helical" evidence="1">
    <location>
        <begin position="77"/>
        <end position="94"/>
    </location>
</feature>
<name>A0ABP0F6P5_CLALP</name>
<evidence type="ECO:0000313" key="2">
    <source>
        <dbReference type="EMBL" id="CAK8674428.1"/>
    </source>
</evidence>
<gene>
    <name evidence="2" type="ORF">CVLEPA_LOCUS4128</name>
</gene>
<dbReference type="Proteomes" id="UP001642483">
    <property type="component" value="Unassembled WGS sequence"/>
</dbReference>
<accession>A0ABP0F6P5</accession>
<reference evidence="2 3" key="1">
    <citation type="submission" date="2024-02" db="EMBL/GenBank/DDBJ databases">
        <authorList>
            <person name="Daric V."/>
            <person name="Darras S."/>
        </authorList>
    </citation>
    <scope>NUCLEOTIDE SEQUENCE [LARGE SCALE GENOMIC DNA]</scope>
</reference>
<keyword evidence="1" id="KW-0472">Membrane</keyword>
<feature type="transmembrane region" description="Helical" evidence="1">
    <location>
        <begin position="155"/>
        <end position="175"/>
    </location>
</feature>
<sequence>MFCAYIASYFHVMDFTTKQAHLSTFSSFPFGRNGVVLIINPIYEPPFYSSLSMFYAMIFVCYGYLTRRSTNIQRFSVVILMSFICGFGFKPTLGFLEVDHGTTSRVFRSASGGFLLLALGVQYFRRRWSLYLAGFFLMAFPVAISYIGLLDSPVQFYGCGILFYMRVVYDTQLVVGKHRRGQADFIGWLINFIFT</sequence>
<feature type="transmembrane region" description="Helical" evidence="1">
    <location>
        <begin position="106"/>
        <end position="124"/>
    </location>
</feature>
<proteinExistence type="predicted"/>
<dbReference type="EMBL" id="CAWYQH010000013">
    <property type="protein sequence ID" value="CAK8674428.1"/>
    <property type="molecule type" value="Genomic_DNA"/>
</dbReference>